<accession>A0AAD9V4E1</accession>
<gene>
    <name evidence="1" type="ORF">P5673_016625</name>
</gene>
<reference evidence="1" key="2">
    <citation type="journal article" date="2023" name="Science">
        <title>Genomic signatures of disease resistance in endangered staghorn corals.</title>
        <authorList>
            <person name="Vollmer S.V."/>
            <person name="Selwyn J.D."/>
            <person name="Despard B.A."/>
            <person name="Roesel C.L."/>
        </authorList>
    </citation>
    <scope>NUCLEOTIDE SEQUENCE</scope>
    <source>
        <strain evidence="1">K2</strain>
    </source>
</reference>
<dbReference type="PANTHER" id="PTHR46670:SF3">
    <property type="entry name" value="ENDONUCLEASE_EXONUCLEASE_PHOSPHATASE DOMAIN-CONTAINING PROTEIN"/>
    <property type="match status" value="1"/>
</dbReference>
<keyword evidence="2" id="KW-1185">Reference proteome</keyword>
<evidence type="ECO:0000313" key="2">
    <source>
        <dbReference type="Proteomes" id="UP001249851"/>
    </source>
</evidence>
<comment type="caution">
    <text evidence="1">The sequence shown here is derived from an EMBL/GenBank/DDBJ whole genome shotgun (WGS) entry which is preliminary data.</text>
</comment>
<dbReference type="AlphaFoldDB" id="A0AAD9V4E1"/>
<reference evidence="1" key="1">
    <citation type="journal article" date="2023" name="G3 (Bethesda)">
        <title>Whole genome assembly and annotation of the endangered Caribbean coral Acropora cervicornis.</title>
        <authorList>
            <person name="Selwyn J.D."/>
            <person name="Vollmer S.V."/>
        </authorList>
    </citation>
    <scope>NUCLEOTIDE SEQUENCE</scope>
    <source>
        <strain evidence="1">K2</strain>
    </source>
</reference>
<dbReference type="PANTHER" id="PTHR46670">
    <property type="entry name" value="ENDO/EXONUCLEASE/PHOSPHATASE DOMAIN-CONTAINING PROTEIN"/>
    <property type="match status" value="1"/>
</dbReference>
<dbReference type="Proteomes" id="UP001249851">
    <property type="component" value="Unassembled WGS sequence"/>
</dbReference>
<protein>
    <recommendedName>
        <fullName evidence="3">Endonuclease/exonuclease/phosphatase domain-containing protein</fullName>
    </recommendedName>
</protein>
<dbReference type="InterPro" id="IPR036691">
    <property type="entry name" value="Endo/exonu/phosph_ase_sf"/>
</dbReference>
<proteinExistence type="predicted"/>
<name>A0AAD9V4E1_ACRCE</name>
<evidence type="ECO:0008006" key="3">
    <source>
        <dbReference type="Google" id="ProtNLM"/>
    </source>
</evidence>
<dbReference type="EMBL" id="JARQWQ010000035">
    <property type="protein sequence ID" value="KAK2560821.1"/>
    <property type="molecule type" value="Genomic_DNA"/>
</dbReference>
<dbReference type="SUPFAM" id="SSF56219">
    <property type="entry name" value="DNase I-like"/>
    <property type="match status" value="1"/>
</dbReference>
<sequence>MNVEANPGPEVSRNEIISVISTGNLISSNGNTHETMSNERQITVRITRNRYPATHIQTRNSGNLIEIDNTQIQDQTKLSKIKLGLWNAQSLQMKSGSVCDIILSNKLDILAVTDTWLTSNGNNTSLADILNSLTDFTVIQVPRENAKGGVFNTIKNASPKFTSFEYLDVIISYVKFKARLVVIYRPPPSRKNILIVSMFFEEFSQFIEHLMED</sequence>
<dbReference type="Gene3D" id="3.60.10.10">
    <property type="entry name" value="Endonuclease/exonuclease/phosphatase"/>
    <property type="match status" value="1"/>
</dbReference>
<evidence type="ECO:0000313" key="1">
    <source>
        <dbReference type="EMBL" id="KAK2560821.1"/>
    </source>
</evidence>
<organism evidence="1 2">
    <name type="scientific">Acropora cervicornis</name>
    <name type="common">Staghorn coral</name>
    <dbReference type="NCBI Taxonomy" id="6130"/>
    <lineage>
        <taxon>Eukaryota</taxon>
        <taxon>Metazoa</taxon>
        <taxon>Cnidaria</taxon>
        <taxon>Anthozoa</taxon>
        <taxon>Hexacorallia</taxon>
        <taxon>Scleractinia</taxon>
        <taxon>Astrocoeniina</taxon>
        <taxon>Acroporidae</taxon>
        <taxon>Acropora</taxon>
    </lineage>
</organism>